<evidence type="ECO:0000256" key="5">
    <source>
        <dbReference type="ARBA" id="ARBA00022840"/>
    </source>
</evidence>
<sequence length="562" mass="61645">MSNRIRTDDAGSKIERPVLDVSHYSMLYDTEAGPVTALDDVSLKIWRGETHALVGESGSGKSTLAWAITRYMADNARDTNGAILLSGEDMIGKSRWDLEALRGKRIAMVFQDPSSSLNPSMRLGDQLAEVLVRHRGMTWDQARTEGEAALDRTGIAKPKEMMQRYPHEASGGEKQRVVIAMAFACNPELIIFDEPTTALDILTANQILDLFVRLREETGVAALYITHDLGLVARIASTVSVIHKGSIVERGDLSKVFAAPEHPYTRKLLAALPRPEDRLALPAPETDAPLFEARDVGVKYNTPGWLTRILDSNAAPLWGARHISLDVRPGELLGIVGESGSGKSTIAKAATGLNPYEGEIRFDGRTFPSRDDFDRQYRREVQIVFQHPDASLNPRETIGGILSRPLKLYGLVSRGRVAARVRELLEMVLLPADYANRYPHQLSGGEKQRVAIARAFAAEPKLVICDEITAALDVSVQAAVARLLVNLQKRSGAACIFITHDLNLIRQLAHRIVVFQRGALVDAFDVADAGTPDRHPYTRALLDAVPVPHSVDLSADPMESLT</sequence>
<dbReference type="CDD" id="cd03257">
    <property type="entry name" value="ABC_NikE_OppD_transporters"/>
    <property type="match status" value="2"/>
</dbReference>
<keyword evidence="8" id="KW-1185">Reference proteome</keyword>
<accession>A0A2T6ANH6</accession>
<dbReference type="InterPro" id="IPR017871">
    <property type="entry name" value="ABC_transporter-like_CS"/>
</dbReference>
<comment type="similarity">
    <text evidence="2">Belongs to the ABC transporter superfamily.</text>
</comment>
<evidence type="ECO:0000259" key="6">
    <source>
        <dbReference type="PROSITE" id="PS50893"/>
    </source>
</evidence>
<dbReference type="GO" id="GO:0016887">
    <property type="term" value="F:ATP hydrolysis activity"/>
    <property type="evidence" value="ECO:0007669"/>
    <property type="project" value="InterPro"/>
</dbReference>
<keyword evidence="4" id="KW-0547">Nucleotide-binding</keyword>
<dbReference type="EMBL" id="QBKN01000022">
    <property type="protein sequence ID" value="PTX45365.1"/>
    <property type="molecule type" value="Genomic_DNA"/>
</dbReference>
<dbReference type="PANTHER" id="PTHR43776">
    <property type="entry name" value="TRANSPORT ATP-BINDING PROTEIN"/>
    <property type="match status" value="1"/>
</dbReference>
<dbReference type="OrthoDB" id="9802264at2"/>
<dbReference type="Pfam" id="PF00005">
    <property type="entry name" value="ABC_tran"/>
    <property type="match status" value="2"/>
</dbReference>
<evidence type="ECO:0000313" key="7">
    <source>
        <dbReference type="EMBL" id="PTX45365.1"/>
    </source>
</evidence>
<feature type="domain" description="ABC transporter" evidence="6">
    <location>
        <begin position="21"/>
        <end position="269"/>
    </location>
</feature>
<name>A0A2T6ANH6_9RHOB</name>
<feature type="domain" description="ABC transporter" evidence="6">
    <location>
        <begin position="291"/>
        <end position="542"/>
    </location>
</feature>
<evidence type="ECO:0000256" key="1">
    <source>
        <dbReference type="ARBA" id="ARBA00004417"/>
    </source>
</evidence>
<proteinExistence type="inferred from homology"/>
<keyword evidence="5 7" id="KW-0067">ATP-binding</keyword>
<dbReference type="InterPro" id="IPR003593">
    <property type="entry name" value="AAA+_ATPase"/>
</dbReference>
<reference evidence="7 8" key="1">
    <citation type="submission" date="2018-04" db="EMBL/GenBank/DDBJ databases">
        <title>Genomic Encyclopedia of Archaeal and Bacterial Type Strains, Phase II (KMG-II): from individual species to whole genera.</title>
        <authorList>
            <person name="Goeker M."/>
        </authorList>
    </citation>
    <scope>NUCLEOTIDE SEQUENCE [LARGE SCALE GENOMIC DNA]</scope>
    <source>
        <strain evidence="7 8">DSM 29329</strain>
    </source>
</reference>
<evidence type="ECO:0000256" key="3">
    <source>
        <dbReference type="ARBA" id="ARBA00022448"/>
    </source>
</evidence>
<dbReference type="Gene3D" id="3.40.50.300">
    <property type="entry name" value="P-loop containing nucleotide triphosphate hydrolases"/>
    <property type="match status" value="2"/>
</dbReference>
<comment type="caution">
    <text evidence="7">The sequence shown here is derived from an EMBL/GenBank/DDBJ whole genome shotgun (WGS) entry which is preliminary data.</text>
</comment>
<evidence type="ECO:0000313" key="8">
    <source>
        <dbReference type="Proteomes" id="UP000244069"/>
    </source>
</evidence>
<dbReference type="NCBIfam" id="NF008453">
    <property type="entry name" value="PRK11308.1"/>
    <property type="match status" value="2"/>
</dbReference>
<dbReference type="SUPFAM" id="SSF52540">
    <property type="entry name" value="P-loop containing nucleoside triphosphate hydrolases"/>
    <property type="match status" value="2"/>
</dbReference>
<dbReference type="NCBIfam" id="NF007739">
    <property type="entry name" value="PRK10419.1"/>
    <property type="match status" value="2"/>
</dbReference>
<dbReference type="Proteomes" id="UP000244069">
    <property type="component" value="Unassembled WGS sequence"/>
</dbReference>
<dbReference type="InterPro" id="IPR013563">
    <property type="entry name" value="Oligopep_ABC_C"/>
</dbReference>
<dbReference type="InterPro" id="IPR027417">
    <property type="entry name" value="P-loop_NTPase"/>
</dbReference>
<dbReference type="GO" id="GO:0055085">
    <property type="term" value="P:transmembrane transport"/>
    <property type="evidence" value="ECO:0007669"/>
    <property type="project" value="UniProtKB-ARBA"/>
</dbReference>
<dbReference type="PANTHER" id="PTHR43776:SF7">
    <property type="entry name" value="D,D-DIPEPTIDE TRANSPORT ATP-BINDING PROTEIN DDPF-RELATED"/>
    <property type="match status" value="1"/>
</dbReference>
<dbReference type="InterPro" id="IPR050319">
    <property type="entry name" value="ABC_transp_ATP-bind"/>
</dbReference>
<dbReference type="Pfam" id="PF08352">
    <property type="entry name" value="oligo_HPY"/>
    <property type="match status" value="2"/>
</dbReference>
<dbReference type="GO" id="GO:0005524">
    <property type="term" value="F:ATP binding"/>
    <property type="evidence" value="ECO:0007669"/>
    <property type="project" value="UniProtKB-KW"/>
</dbReference>
<dbReference type="SMART" id="SM00382">
    <property type="entry name" value="AAA"/>
    <property type="match status" value="2"/>
</dbReference>
<keyword evidence="3" id="KW-0813">Transport</keyword>
<evidence type="ECO:0000256" key="4">
    <source>
        <dbReference type="ARBA" id="ARBA00022741"/>
    </source>
</evidence>
<dbReference type="GO" id="GO:0005886">
    <property type="term" value="C:plasma membrane"/>
    <property type="evidence" value="ECO:0007669"/>
    <property type="project" value="UniProtKB-SubCell"/>
</dbReference>
<dbReference type="RefSeq" id="WP_107977818.1">
    <property type="nucleotide sequence ID" value="NZ_BMEZ01000022.1"/>
</dbReference>
<dbReference type="InterPro" id="IPR003439">
    <property type="entry name" value="ABC_transporter-like_ATP-bd"/>
</dbReference>
<dbReference type="PROSITE" id="PS00211">
    <property type="entry name" value="ABC_TRANSPORTER_1"/>
    <property type="match status" value="1"/>
</dbReference>
<organism evidence="7 8">
    <name type="scientific">Allosediminivita pacifica</name>
    <dbReference type="NCBI Taxonomy" id="1267769"/>
    <lineage>
        <taxon>Bacteria</taxon>
        <taxon>Pseudomonadati</taxon>
        <taxon>Pseudomonadota</taxon>
        <taxon>Alphaproteobacteria</taxon>
        <taxon>Rhodobacterales</taxon>
        <taxon>Paracoccaceae</taxon>
        <taxon>Allosediminivita</taxon>
    </lineage>
</organism>
<dbReference type="AlphaFoldDB" id="A0A2T6ANH6"/>
<dbReference type="GO" id="GO:0015833">
    <property type="term" value="P:peptide transport"/>
    <property type="evidence" value="ECO:0007669"/>
    <property type="project" value="InterPro"/>
</dbReference>
<evidence type="ECO:0000256" key="2">
    <source>
        <dbReference type="ARBA" id="ARBA00005417"/>
    </source>
</evidence>
<protein>
    <submittedName>
        <fullName evidence="7">Peptide/nickel transport system ATP-binding protein</fullName>
    </submittedName>
</protein>
<gene>
    <name evidence="7" type="ORF">C8N44_12220</name>
</gene>
<comment type="subcellular location">
    <subcellularLocation>
        <location evidence="1">Cell inner membrane</location>
        <topology evidence="1">Peripheral membrane protein</topology>
    </subcellularLocation>
</comment>
<dbReference type="PROSITE" id="PS50893">
    <property type="entry name" value="ABC_TRANSPORTER_2"/>
    <property type="match status" value="2"/>
</dbReference>